<feature type="domain" description="PTS EIIB type-1" evidence="13">
    <location>
        <begin position="402"/>
        <end position="477"/>
    </location>
</feature>
<dbReference type="GO" id="GO:0090563">
    <property type="term" value="F:protein-phosphocysteine-sugar phosphotransferase activity"/>
    <property type="evidence" value="ECO:0007669"/>
    <property type="project" value="TreeGrafter"/>
</dbReference>
<dbReference type="GO" id="GO:0008982">
    <property type="term" value="F:protein-N(PI)-phosphohistidine-sugar phosphotransferase activity"/>
    <property type="evidence" value="ECO:0007669"/>
    <property type="project" value="InterPro"/>
</dbReference>
<proteinExistence type="predicted"/>
<dbReference type="GO" id="GO:0016301">
    <property type="term" value="F:kinase activity"/>
    <property type="evidence" value="ECO:0007669"/>
    <property type="project" value="UniProtKB-KW"/>
</dbReference>
<protein>
    <submittedName>
        <fullName evidence="15">PTS transporter subunit EIIC</fullName>
    </submittedName>
</protein>
<dbReference type="Pfam" id="PF00367">
    <property type="entry name" value="PTS_EIIB"/>
    <property type="match status" value="1"/>
</dbReference>
<dbReference type="InterPro" id="IPR010974">
    <property type="entry name" value="PTS_IIBC_nag"/>
</dbReference>
<evidence type="ECO:0000256" key="4">
    <source>
        <dbReference type="ARBA" id="ARBA00022597"/>
    </source>
</evidence>
<evidence type="ECO:0000256" key="12">
    <source>
        <dbReference type="SAM" id="Phobius"/>
    </source>
</evidence>
<feature type="transmembrane region" description="Helical" evidence="12">
    <location>
        <begin position="179"/>
        <end position="201"/>
    </location>
</feature>
<dbReference type="PANTHER" id="PTHR30009">
    <property type="entry name" value="CYTOCHROME C-TYPE SYNTHESIS PROTEIN AND PTS TRANSMEMBRANE COMPONENT"/>
    <property type="match status" value="1"/>
</dbReference>
<dbReference type="PANTHER" id="PTHR30009:SF4">
    <property type="entry name" value="PTS SYSTEM N-ACETYLGLUCOSAMINE-SPECIFIC EIICBA COMPONENT"/>
    <property type="match status" value="1"/>
</dbReference>
<dbReference type="Gene3D" id="3.30.1360.60">
    <property type="entry name" value="Glucose permease domain IIB"/>
    <property type="match status" value="1"/>
</dbReference>
<keyword evidence="6" id="KW-0598">Phosphotransferase system</keyword>
<dbReference type="CDD" id="cd00212">
    <property type="entry name" value="PTS_IIB_glc"/>
    <property type="match status" value="1"/>
</dbReference>
<dbReference type="PROSITE" id="PS51098">
    <property type="entry name" value="PTS_EIIB_TYPE_1"/>
    <property type="match status" value="1"/>
</dbReference>
<dbReference type="Proteomes" id="UP000664218">
    <property type="component" value="Unassembled WGS sequence"/>
</dbReference>
<feature type="transmembrane region" description="Helical" evidence="12">
    <location>
        <begin position="353"/>
        <end position="371"/>
    </location>
</feature>
<keyword evidence="2" id="KW-0813">Transport</keyword>
<feature type="transmembrane region" description="Helical" evidence="12">
    <location>
        <begin position="153"/>
        <end position="173"/>
    </location>
</feature>
<keyword evidence="7 12" id="KW-0812">Transmembrane</keyword>
<evidence type="ECO:0000256" key="3">
    <source>
        <dbReference type="ARBA" id="ARBA00022475"/>
    </source>
</evidence>
<dbReference type="GO" id="GO:0009401">
    <property type="term" value="P:phosphoenolpyruvate-dependent sugar phosphotransferase system"/>
    <property type="evidence" value="ECO:0007669"/>
    <property type="project" value="UniProtKB-KW"/>
</dbReference>
<dbReference type="InterPro" id="IPR013013">
    <property type="entry name" value="PTS_EIIC_1"/>
</dbReference>
<dbReference type="InterPro" id="IPR036878">
    <property type="entry name" value="Glu_permease_IIB"/>
</dbReference>
<dbReference type="EMBL" id="JAFNJU010000019">
    <property type="protein sequence ID" value="MBO1266336.1"/>
    <property type="molecule type" value="Genomic_DNA"/>
</dbReference>
<feature type="transmembrane region" description="Helical" evidence="12">
    <location>
        <begin position="52"/>
        <end position="71"/>
    </location>
</feature>
<feature type="active site" description="Phosphocysteine intermediate; for EIIB activity" evidence="11">
    <location>
        <position position="424"/>
    </location>
</feature>
<dbReference type="SUPFAM" id="SSF55604">
    <property type="entry name" value="Glucose permease domain IIB"/>
    <property type="match status" value="1"/>
</dbReference>
<comment type="caution">
    <text evidence="15">The sequence shown here is derived from an EMBL/GenBank/DDBJ whole genome shotgun (WGS) entry which is preliminary data.</text>
</comment>
<keyword evidence="16" id="KW-1185">Reference proteome</keyword>
<dbReference type="AlphaFoldDB" id="A0A939HEA1"/>
<evidence type="ECO:0000256" key="9">
    <source>
        <dbReference type="ARBA" id="ARBA00022989"/>
    </source>
</evidence>
<reference evidence="15" key="1">
    <citation type="submission" date="2021-03" db="EMBL/GenBank/DDBJ databases">
        <title>Proteiniclasticum marinus sp. nov., isolated from tidal flat sediment.</title>
        <authorList>
            <person name="Namirimu T."/>
            <person name="Yang J.-A."/>
            <person name="Yang S.-H."/>
            <person name="Kim Y.-J."/>
            <person name="Kwon K.K."/>
        </authorList>
    </citation>
    <scope>NUCLEOTIDE SEQUENCE</scope>
    <source>
        <strain evidence="15">SCR006</strain>
    </source>
</reference>
<keyword evidence="3" id="KW-1003">Cell membrane</keyword>
<feature type="transmembrane region" description="Helical" evidence="12">
    <location>
        <begin position="12"/>
        <end position="32"/>
    </location>
</feature>
<evidence type="ECO:0000256" key="1">
    <source>
        <dbReference type="ARBA" id="ARBA00004651"/>
    </source>
</evidence>
<evidence type="ECO:0000313" key="16">
    <source>
        <dbReference type="Proteomes" id="UP000664218"/>
    </source>
</evidence>
<dbReference type="InterPro" id="IPR003352">
    <property type="entry name" value="PTS_EIIC"/>
</dbReference>
<evidence type="ECO:0000256" key="6">
    <source>
        <dbReference type="ARBA" id="ARBA00022683"/>
    </source>
</evidence>
<dbReference type="NCBIfam" id="TIGR01998">
    <property type="entry name" value="PTS-II-BC-nag"/>
    <property type="match status" value="1"/>
</dbReference>
<keyword evidence="5" id="KW-0808">Transferase</keyword>
<gene>
    <name evidence="15" type="ORF">J3A84_14980</name>
</gene>
<keyword evidence="9 12" id="KW-1133">Transmembrane helix</keyword>
<evidence type="ECO:0000256" key="5">
    <source>
        <dbReference type="ARBA" id="ARBA00022679"/>
    </source>
</evidence>
<feature type="transmembrane region" description="Helical" evidence="12">
    <location>
        <begin position="244"/>
        <end position="264"/>
    </location>
</feature>
<dbReference type="GO" id="GO:0019866">
    <property type="term" value="C:organelle inner membrane"/>
    <property type="evidence" value="ECO:0007669"/>
    <property type="project" value="InterPro"/>
</dbReference>
<dbReference type="GO" id="GO:0015764">
    <property type="term" value="P:N-acetylglucosamine transport"/>
    <property type="evidence" value="ECO:0007669"/>
    <property type="project" value="TreeGrafter"/>
</dbReference>
<dbReference type="PROSITE" id="PS51103">
    <property type="entry name" value="PTS_EIIC_TYPE_1"/>
    <property type="match status" value="1"/>
</dbReference>
<evidence type="ECO:0000256" key="10">
    <source>
        <dbReference type="ARBA" id="ARBA00023136"/>
    </source>
</evidence>
<keyword evidence="4" id="KW-0762">Sugar transport</keyword>
<sequence length="477" mass="52816">MLNASQRLGKSLMLPVSVLPAAAILVGIGYWIETTGFGYSTILSRVLLQVGLIIMDNVPILFAAGVALGMAKERDGSAALSGILCYLTVTNMLSPVSVSQYERIPLAEVSAAFYSIGNQFTGILSGLVAAYMFNRFRNLRLPEGLNFFGGKRFVPIISTFTMVFVSVILYFLWPLLYELLIVFGGRISSLGALGAGIYGFLNRLLIPLGLHHPLNSVFWFDVIGINDIGNFWQSMGVYGSTGMYLAGFFPIMMFGLPGAALAMARAATKGQIRKTKSFMGTSSIASFLTGITEPLEFSFMFVAPPLYLLHALFTGLSLYLAAEFQWIAGFSFSAGLTDFLLSTRMPMAKNMGMLLVMGILFFFLYYFSFSFCIRRFNLMTPGREVKKVREEEESSLYTANYRKLAKSLLKACGGRDNVLTADACITRLRLEVKDPHQVDNDRLKEMGVMGIVQQEEDFQIIIGPQVHFLLEEIRKLL</sequence>
<evidence type="ECO:0000256" key="7">
    <source>
        <dbReference type="ARBA" id="ARBA00022692"/>
    </source>
</evidence>
<keyword evidence="8" id="KW-0418">Kinase</keyword>
<organism evidence="15 16">
    <name type="scientific">Proteiniclasticum aestuarii</name>
    <dbReference type="NCBI Taxonomy" id="2817862"/>
    <lineage>
        <taxon>Bacteria</taxon>
        <taxon>Bacillati</taxon>
        <taxon>Bacillota</taxon>
        <taxon>Clostridia</taxon>
        <taxon>Eubacteriales</taxon>
        <taxon>Clostridiaceae</taxon>
        <taxon>Proteiniclasticum</taxon>
    </lineage>
</organism>
<accession>A0A939HEA1</accession>
<feature type="transmembrane region" description="Helical" evidence="12">
    <location>
        <begin position="111"/>
        <end position="133"/>
    </location>
</feature>
<evidence type="ECO:0000256" key="2">
    <source>
        <dbReference type="ARBA" id="ARBA00022448"/>
    </source>
</evidence>
<evidence type="ECO:0000259" key="13">
    <source>
        <dbReference type="PROSITE" id="PS51098"/>
    </source>
</evidence>
<dbReference type="Pfam" id="PF02378">
    <property type="entry name" value="PTS_EIIC"/>
    <property type="match status" value="1"/>
</dbReference>
<evidence type="ECO:0000259" key="14">
    <source>
        <dbReference type="PROSITE" id="PS51103"/>
    </source>
</evidence>
<evidence type="ECO:0000313" key="15">
    <source>
        <dbReference type="EMBL" id="MBO1266336.1"/>
    </source>
</evidence>
<feature type="domain" description="PTS EIIC type-1" evidence="14">
    <location>
        <begin position="1"/>
        <end position="385"/>
    </location>
</feature>
<evidence type="ECO:0000256" key="8">
    <source>
        <dbReference type="ARBA" id="ARBA00022777"/>
    </source>
</evidence>
<dbReference type="InterPro" id="IPR018113">
    <property type="entry name" value="PTrfase_EIIB_Cys"/>
</dbReference>
<dbReference type="GO" id="GO:0015572">
    <property type="term" value="F:N-acetylglucosamine transmembrane transporter activity"/>
    <property type="evidence" value="ECO:0007669"/>
    <property type="project" value="InterPro"/>
</dbReference>
<dbReference type="NCBIfam" id="TIGR00826">
    <property type="entry name" value="EIIB_glc"/>
    <property type="match status" value="1"/>
</dbReference>
<feature type="transmembrane region" description="Helical" evidence="12">
    <location>
        <begin position="213"/>
        <end position="232"/>
    </location>
</feature>
<keyword evidence="10 12" id="KW-0472">Membrane</keyword>
<evidence type="ECO:0000256" key="11">
    <source>
        <dbReference type="PROSITE-ProRule" id="PRU00421"/>
    </source>
</evidence>
<dbReference type="FunFam" id="3.30.1360.60:FF:000001">
    <property type="entry name" value="PTS system glucose-specific IIBC component PtsG"/>
    <property type="match status" value="1"/>
</dbReference>
<comment type="subcellular location">
    <subcellularLocation>
        <location evidence="1">Cell membrane</location>
        <topology evidence="1">Multi-pass membrane protein</topology>
    </subcellularLocation>
</comment>
<dbReference type="PROSITE" id="PS01035">
    <property type="entry name" value="PTS_EIIB_TYPE_1_CYS"/>
    <property type="match status" value="1"/>
</dbReference>
<dbReference type="GO" id="GO:0005886">
    <property type="term" value="C:plasma membrane"/>
    <property type="evidence" value="ECO:0007669"/>
    <property type="project" value="UniProtKB-SubCell"/>
</dbReference>
<dbReference type="InterPro" id="IPR050429">
    <property type="entry name" value="PTS_Glucose_EIICBA"/>
</dbReference>
<name>A0A939HEA1_9CLOT</name>
<feature type="transmembrane region" description="Helical" evidence="12">
    <location>
        <begin position="78"/>
        <end position="99"/>
    </location>
</feature>
<dbReference type="InterPro" id="IPR001996">
    <property type="entry name" value="PTS_IIB_1"/>
</dbReference>